<dbReference type="EMBL" id="BGPR01135904">
    <property type="protein sequence ID" value="GBN56688.1"/>
    <property type="molecule type" value="Genomic_DNA"/>
</dbReference>
<comment type="caution">
    <text evidence="1">The sequence shown here is derived from an EMBL/GenBank/DDBJ whole genome shotgun (WGS) entry which is preliminary data.</text>
</comment>
<dbReference type="Proteomes" id="UP000499080">
    <property type="component" value="Unassembled WGS sequence"/>
</dbReference>
<proteinExistence type="predicted"/>
<dbReference type="AlphaFoldDB" id="A0A4Y2PXQ7"/>
<reference evidence="1 2" key="1">
    <citation type="journal article" date="2019" name="Sci. Rep.">
        <title>Orb-weaving spider Araneus ventricosus genome elucidates the spidroin gene catalogue.</title>
        <authorList>
            <person name="Kono N."/>
            <person name="Nakamura H."/>
            <person name="Ohtoshi R."/>
            <person name="Moran D.A.P."/>
            <person name="Shinohara A."/>
            <person name="Yoshida Y."/>
            <person name="Fujiwara M."/>
            <person name="Mori M."/>
            <person name="Tomita M."/>
            <person name="Arakawa K."/>
        </authorList>
    </citation>
    <scope>NUCLEOTIDE SEQUENCE [LARGE SCALE GENOMIC DNA]</scope>
</reference>
<name>A0A4Y2PXQ7_ARAVE</name>
<protein>
    <submittedName>
        <fullName evidence="1">Uncharacterized protein</fullName>
    </submittedName>
</protein>
<evidence type="ECO:0000313" key="1">
    <source>
        <dbReference type="EMBL" id="GBN56688.1"/>
    </source>
</evidence>
<keyword evidence="2" id="KW-1185">Reference proteome</keyword>
<organism evidence="1 2">
    <name type="scientific">Araneus ventricosus</name>
    <name type="common">Orbweaver spider</name>
    <name type="synonym">Epeira ventricosa</name>
    <dbReference type="NCBI Taxonomy" id="182803"/>
    <lineage>
        <taxon>Eukaryota</taxon>
        <taxon>Metazoa</taxon>
        <taxon>Ecdysozoa</taxon>
        <taxon>Arthropoda</taxon>
        <taxon>Chelicerata</taxon>
        <taxon>Arachnida</taxon>
        <taxon>Araneae</taxon>
        <taxon>Araneomorphae</taxon>
        <taxon>Entelegynae</taxon>
        <taxon>Araneoidea</taxon>
        <taxon>Araneidae</taxon>
        <taxon>Araneus</taxon>
    </lineage>
</organism>
<sequence length="107" mass="12750">MLFNLRTKTKGNHHLKMDKTIAHLIQPRTCISYFVHKIFSRVYGYQRLPNRNERDGTWSESDCPEVVVRSSATFTHGYFQIKKCIRRFARSFRCLDCSFPFLNCNMH</sequence>
<gene>
    <name evidence="1" type="ORF">AVEN_57589_1</name>
</gene>
<evidence type="ECO:0000313" key="2">
    <source>
        <dbReference type="Proteomes" id="UP000499080"/>
    </source>
</evidence>
<accession>A0A4Y2PXQ7</accession>